<gene>
    <name evidence="8" type="ORF">DPMN_067659</name>
</gene>
<keyword evidence="1" id="KW-1017">Isopeptide bond</keyword>
<dbReference type="GO" id="GO:0005737">
    <property type="term" value="C:cytoplasm"/>
    <property type="evidence" value="ECO:0007669"/>
    <property type="project" value="UniProtKB-ARBA"/>
</dbReference>
<evidence type="ECO:0000256" key="6">
    <source>
        <dbReference type="ARBA" id="ARBA00022859"/>
    </source>
</evidence>
<keyword evidence="2" id="KW-0597">Phosphoprotein</keyword>
<keyword evidence="6" id="KW-0391">Immunity</keyword>
<evidence type="ECO:0000313" key="8">
    <source>
        <dbReference type="EMBL" id="KAH3708215.1"/>
    </source>
</evidence>
<dbReference type="Pfam" id="PF11648">
    <property type="entry name" value="RIG-I_C-RD"/>
    <property type="match status" value="1"/>
</dbReference>
<reference evidence="8" key="2">
    <citation type="submission" date="2020-11" db="EMBL/GenBank/DDBJ databases">
        <authorList>
            <person name="McCartney M.A."/>
            <person name="Auch B."/>
            <person name="Kono T."/>
            <person name="Mallez S."/>
            <person name="Becker A."/>
            <person name="Gohl D.M."/>
            <person name="Silverstein K.A.T."/>
            <person name="Koren S."/>
            <person name="Bechman K.B."/>
            <person name="Herman A."/>
            <person name="Abrahante J.E."/>
            <person name="Garbe J."/>
        </authorList>
    </citation>
    <scope>NUCLEOTIDE SEQUENCE</scope>
    <source>
        <strain evidence="8">Duluth1</strain>
        <tissue evidence="8">Whole animal</tissue>
    </source>
</reference>
<evidence type="ECO:0000256" key="3">
    <source>
        <dbReference type="ARBA" id="ARBA00022588"/>
    </source>
</evidence>
<dbReference type="InterPro" id="IPR011029">
    <property type="entry name" value="DEATH-like_dom_sf"/>
</dbReference>
<dbReference type="InterPro" id="IPR038557">
    <property type="entry name" value="RLR_C_sf"/>
</dbReference>
<sequence length="429" mass="49140">MFSEQMDSQPKSLDVDLIEQRVLWWRKAIVRCIKTQTLATKLAQYDVIDADEKSRLADLYITKTPDIASDTLLEIVLNKECPAKWQFFIQALDKEGYHYVKSRLLADQIEIPEERKRGEKLIQLFGSELEEDIDPIPIAVHLQAFNALKAVDVEEITNLTQNRAKAYGMMCLLDRVQCYLRPAEWWDNFLCALWKNGHQEKAKKLEPDYVPSKLLGLEPIVVDSPSPLGDKDSSVEHVMEEQGDAYSSNNVCDAPVGRKDLTIYQRDENAKGISQLTEEFALKLTLEEPSSINSDITKESTSTPAAENLKTLKLVKLHCKKCNAFVCFLSDIHKLDTQLVATDPNFPSIISTQPHKKQKQYNGIRKQLKMFCKQCNQVWGNVCEKGGRQLHVIRINNFSMDDKTSNEKKRFSTWEKCPYTKIITAYTLD</sequence>
<protein>
    <recommendedName>
        <fullName evidence="7">RLR CTR domain-containing protein</fullName>
    </recommendedName>
</protein>
<dbReference type="Pfam" id="PF16739">
    <property type="entry name" value="CARD_2"/>
    <property type="match status" value="1"/>
</dbReference>
<reference evidence="8" key="1">
    <citation type="journal article" date="2019" name="bioRxiv">
        <title>The Genome of the Zebra Mussel, Dreissena polymorpha: A Resource for Invasive Species Research.</title>
        <authorList>
            <person name="McCartney M.A."/>
            <person name="Auch B."/>
            <person name="Kono T."/>
            <person name="Mallez S."/>
            <person name="Zhang Y."/>
            <person name="Obille A."/>
            <person name="Becker A."/>
            <person name="Abrahante J.E."/>
            <person name="Garbe J."/>
            <person name="Badalamenti J.P."/>
            <person name="Herman A."/>
            <person name="Mangelson H."/>
            <person name="Liachko I."/>
            <person name="Sullivan S."/>
            <person name="Sone E.D."/>
            <person name="Koren S."/>
            <person name="Silverstein K.A.T."/>
            <person name="Beckman K.B."/>
            <person name="Gohl D.M."/>
        </authorList>
    </citation>
    <scope>NUCLEOTIDE SEQUENCE</scope>
    <source>
        <strain evidence="8">Duluth1</strain>
        <tissue evidence="8">Whole animal</tissue>
    </source>
</reference>
<dbReference type="EMBL" id="JAIWYP010000014">
    <property type="protein sequence ID" value="KAH3708215.1"/>
    <property type="molecule type" value="Genomic_DNA"/>
</dbReference>
<dbReference type="PANTHER" id="PTHR14074">
    <property type="entry name" value="HELICASE WITH DEATH DOMAIN-RELATED"/>
    <property type="match status" value="1"/>
</dbReference>
<keyword evidence="5" id="KW-0832">Ubl conjugation</keyword>
<dbReference type="Gene3D" id="2.170.150.30">
    <property type="entry name" value="RIG-I-like receptor, C-terminal regulatory domain"/>
    <property type="match status" value="1"/>
</dbReference>
<keyword evidence="9" id="KW-1185">Reference proteome</keyword>
<evidence type="ECO:0000256" key="4">
    <source>
        <dbReference type="ARBA" id="ARBA00022737"/>
    </source>
</evidence>
<name>A0A9D4BSZ2_DREPO</name>
<dbReference type="Proteomes" id="UP000828390">
    <property type="component" value="Unassembled WGS sequence"/>
</dbReference>
<dbReference type="InterPro" id="IPR051363">
    <property type="entry name" value="RLR_Helicase"/>
</dbReference>
<dbReference type="PANTHER" id="PTHR14074:SF16">
    <property type="entry name" value="ANTIVIRAL INNATE IMMUNE RESPONSE RECEPTOR RIG-I"/>
    <property type="match status" value="1"/>
</dbReference>
<dbReference type="AlphaFoldDB" id="A0A9D4BSZ2"/>
<comment type="caution">
    <text evidence="8">The sequence shown here is derived from an EMBL/GenBank/DDBJ whole genome shotgun (WGS) entry which is preliminary data.</text>
</comment>
<dbReference type="InterPro" id="IPR021673">
    <property type="entry name" value="RLR_CTR"/>
</dbReference>
<dbReference type="GO" id="GO:0045087">
    <property type="term" value="P:innate immune response"/>
    <property type="evidence" value="ECO:0007669"/>
    <property type="project" value="UniProtKB-KW"/>
</dbReference>
<evidence type="ECO:0000256" key="1">
    <source>
        <dbReference type="ARBA" id="ARBA00022499"/>
    </source>
</evidence>
<organism evidence="8 9">
    <name type="scientific">Dreissena polymorpha</name>
    <name type="common">Zebra mussel</name>
    <name type="synonym">Mytilus polymorpha</name>
    <dbReference type="NCBI Taxonomy" id="45954"/>
    <lineage>
        <taxon>Eukaryota</taxon>
        <taxon>Metazoa</taxon>
        <taxon>Spiralia</taxon>
        <taxon>Lophotrochozoa</taxon>
        <taxon>Mollusca</taxon>
        <taxon>Bivalvia</taxon>
        <taxon>Autobranchia</taxon>
        <taxon>Heteroconchia</taxon>
        <taxon>Euheterodonta</taxon>
        <taxon>Imparidentia</taxon>
        <taxon>Neoheterodontei</taxon>
        <taxon>Myida</taxon>
        <taxon>Dreissenoidea</taxon>
        <taxon>Dreissenidae</taxon>
        <taxon>Dreissena</taxon>
    </lineage>
</organism>
<feature type="domain" description="RLR CTR" evidence="7">
    <location>
        <begin position="305"/>
        <end position="429"/>
    </location>
</feature>
<dbReference type="PROSITE" id="PS51789">
    <property type="entry name" value="RLR_CTR"/>
    <property type="match status" value="1"/>
</dbReference>
<keyword evidence="4" id="KW-0677">Repeat</keyword>
<proteinExistence type="predicted"/>
<evidence type="ECO:0000256" key="5">
    <source>
        <dbReference type="ARBA" id="ARBA00022843"/>
    </source>
</evidence>
<evidence type="ECO:0000313" key="9">
    <source>
        <dbReference type="Proteomes" id="UP000828390"/>
    </source>
</evidence>
<keyword evidence="3" id="KW-0399">Innate immunity</keyword>
<dbReference type="InterPro" id="IPR031964">
    <property type="entry name" value="CARD_dom"/>
</dbReference>
<accession>A0A9D4BSZ2</accession>
<evidence type="ECO:0000259" key="7">
    <source>
        <dbReference type="PROSITE" id="PS51789"/>
    </source>
</evidence>
<evidence type="ECO:0000256" key="2">
    <source>
        <dbReference type="ARBA" id="ARBA00022553"/>
    </source>
</evidence>
<dbReference type="Gene3D" id="1.10.533.10">
    <property type="entry name" value="Death Domain, Fas"/>
    <property type="match status" value="2"/>
</dbReference>